<feature type="chain" id="PRO_5028866499" evidence="1">
    <location>
        <begin position="23"/>
        <end position="104"/>
    </location>
</feature>
<dbReference type="WBParaSite" id="Pan_g5925.t1">
    <property type="protein sequence ID" value="Pan_g5925.t1"/>
    <property type="gene ID" value="Pan_g5925"/>
</dbReference>
<proteinExistence type="predicted"/>
<dbReference type="AlphaFoldDB" id="A0A7E4W1W3"/>
<reference evidence="2" key="1">
    <citation type="journal article" date="2013" name="Genetics">
        <title>The draft genome and transcriptome of Panagrellus redivivus are shaped by the harsh demands of a free-living lifestyle.</title>
        <authorList>
            <person name="Srinivasan J."/>
            <person name="Dillman A.R."/>
            <person name="Macchietto M.G."/>
            <person name="Heikkinen L."/>
            <person name="Lakso M."/>
            <person name="Fracchia K.M."/>
            <person name="Antoshechkin I."/>
            <person name="Mortazavi A."/>
            <person name="Wong G."/>
            <person name="Sternberg P.W."/>
        </authorList>
    </citation>
    <scope>NUCLEOTIDE SEQUENCE [LARGE SCALE GENOMIC DNA]</scope>
    <source>
        <strain evidence="2">MT8872</strain>
    </source>
</reference>
<accession>A0A7E4W1W3</accession>
<feature type="signal peptide" evidence="1">
    <location>
        <begin position="1"/>
        <end position="22"/>
    </location>
</feature>
<keyword evidence="1" id="KW-0732">Signal</keyword>
<protein>
    <submittedName>
        <fullName evidence="3">Secreted protein</fullName>
    </submittedName>
</protein>
<reference evidence="3" key="2">
    <citation type="submission" date="2020-10" db="UniProtKB">
        <authorList>
            <consortium name="WormBaseParasite"/>
        </authorList>
    </citation>
    <scope>IDENTIFICATION</scope>
</reference>
<evidence type="ECO:0000256" key="1">
    <source>
        <dbReference type="SAM" id="SignalP"/>
    </source>
</evidence>
<organism evidence="2 3">
    <name type="scientific">Panagrellus redivivus</name>
    <name type="common">Microworm</name>
    <dbReference type="NCBI Taxonomy" id="6233"/>
    <lineage>
        <taxon>Eukaryota</taxon>
        <taxon>Metazoa</taxon>
        <taxon>Ecdysozoa</taxon>
        <taxon>Nematoda</taxon>
        <taxon>Chromadorea</taxon>
        <taxon>Rhabditida</taxon>
        <taxon>Tylenchina</taxon>
        <taxon>Panagrolaimomorpha</taxon>
        <taxon>Panagrolaimoidea</taxon>
        <taxon>Panagrolaimidae</taxon>
        <taxon>Panagrellus</taxon>
    </lineage>
</organism>
<keyword evidence="2" id="KW-1185">Reference proteome</keyword>
<evidence type="ECO:0000313" key="2">
    <source>
        <dbReference type="Proteomes" id="UP000492821"/>
    </source>
</evidence>
<dbReference type="Proteomes" id="UP000492821">
    <property type="component" value="Unassembled WGS sequence"/>
</dbReference>
<name>A0A7E4W1W3_PANRE</name>
<sequence length="104" mass="11128">MFGLSYFGCVVCLTSVWSGAAGGRTPPHGRRRSRLAGGSIRTTTTIMLSTSSCPTSSSDMGSRMLKWVALAIVELFRARAFIGHGECRNLDDSATGVKRAMRSP</sequence>
<evidence type="ECO:0000313" key="3">
    <source>
        <dbReference type="WBParaSite" id="Pan_g5925.t1"/>
    </source>
</evidence>